<dbReference type="OrthoDB" id="758624at2759"/>
<protein>
    <submittedName>
        <fullName evidence="2">Uncharacterized protein</fullName>
    </submittedName>
</protein>
<feature type="compositionally biased region" description="Polar residues" evidence="1">
    <location>
        <begin position="563"/>
        <end position="576"/>
    </location>
</feature>
<dbReference type="eggNOG" id="ENOG502RRAB">
    <property type="taxonomic scope" value="Eukaryota"/>
</dbReference>
<dbReference type="Pfam" id="PF05340">
    <property type="entry name" value="DUF740"/>
    <property type="match status" value="2"/>
</dbReference>
<feature type="region of interest" description="Disordered" evidence="1">
    <location>
        <begin position="60"/>
        <end position="93"/>
    </location>
</feature>
<evidence type="ECO:0000313" key="2">
    <source>
        <dbReference type="EMBL" id="EEF41843.1"/>
    </source>
</evidence>
<dbReference type="InterPro" id="IPR008004">
    <property type="entry name" value="OCTOPUS-like"/>
</dbReference>
<keyword evidence="3" id="KW-1185">Reference proteome</keyword>
<name>B9S361_RICCO</name>
<evidence type="ECO:0000313" key="3">
    <source>
        <dbReference type="Proteomes" id="UP000008311"/>
    </source>
</evidence>
<dbReference type="PANTHER" id="PTHR31659">
    <property type="entry name" value="PROTEIN: UPF0503-LIKE PROTEIN, PUTATIVE (DUF740)-RELATED"/>
    <property type="match status" value="1"/>
</dbReference>
<dbReference type="Proteomes" id="UP000008311">
    <property type="component" value="Unassembled WGS sequence"/>
</dbReference>
<dbReference type="InParanoid" id="B9S361"/>
<dbReference type="KEGG" id="rcu:8279770"/>
<accession>B9S361</accession>
<evidence type="ECO:0000256" key="1">
    <source>
        <dbReference type="SAM" id="MobiDB-lite"/>
    </source>
</evidence>
<dbReference type="FunCoup" id="B9S361">
    <property type="interactions" value="385"/>
</dbReference>
<dbReference type="AlphaFoldDB" id="B9S361"/>
<dbReference type="EMBL" id="EQ973857">
    <property type="protein sequence ID" value="EEF41843.1"/>
    <property type="molecule type" value="Genomic_DNA"/>
</dbReference>
<feature type="region of interest" description="Disordered" evidence="1">
    <location>
        <begin position="556"/>
        <end position="576"/>
    </location>
</feature>
<dbReference type="OMA" id="EECCPGG"/>
<dbReference type="STRING" id="3988.B9S361"/>
<gene>
    <name evidence="2" type="ORF">RCOM_0730440</name>
</gene>
<sequence>MTVPPKPLHHHRHSTCHRHPTRPITGFCASCLRERLAGIDPDTHQETPITHLAAELRRSKSYSCSSNPNNNASSTTSTSTTNTASDQPRRKSCDVRARNTLSDLFNLDDKKRFSLNHKLKVENLGLELKEEEENEVEIRGFEEGSGGNVIGSERNLDNFDKDGEFKTMKEFIDLEWERKRNGGKDFSLWGAASVFRNKLVKWQLKQKKNIKKKEKKHGGEDGDLVVGIGNTSFKRLRDTQSEIGDYGVGRRSCDTDPRLSVDVARLSVDDVRYSFDEPRASWDGYLIGKTYPRLAPLVSVIEDAKLAGNGIENMKDNLDLKNEVETSPGGTAQTREFYSDRRRRRSFDRLGSKRRITLGDDEFKSILNAKVSPEIGLFHGAKLLVTEKELRDSNWYSVKDYHGESTDALAKDIDSVAAGISKKVFKFNKLQRWSSVWKIWGLMQKRSESKCGDEESSIGGNVVDEQVGEPLQKLGGVPNVEANETVSQKLIRSYTVSARDSSKMACSARTIVDNKEYVMKRREDPVLQRNRSARYSPNHLDNGMLRFYLTPLRNYGRSRSGKSRLQNSHSMTRNVL</sequence>
<organism evidence="2 3">
    <name type="scientific">Ricinus communis</name>
    <name type="common">Castor bean</name>
    <dbReference type="NCBI Taxonomy" id="3988"/>
    <lineage>
        <taxon>Eukaryota</taxon>
        <taxon>Viridiplantae</taxon>
        <taxon>Streptophyta</taxon>
        <taxon>Embryophyta</taxon>
        <taxon>Tracheophyta</taxon>
        <taxon>Spermatophyta</taxon>
        <taxon>Magnoliopsida</taxon>
        <taxon>eudicotyledons</taxon>
        <taxon>Gunneridae</taxon>
        <taxon>Pentapetalae</taxon>
        <taxon>rosids</taxon>
        <taxon>fabids</taxon>
        <taxon>Malpighiales</taxon>
        <taxon>Euphorbiaceae</taxon>
        <taxon>Acalyphoideae</taxon>
        <taxon>Acalypheae</taxon>
        <taxon>Ricinus</taxon>
    </lineage>
</organism>
<feature type="compositionally biased region" description="Low complexity" evidence="1">
    <location>
        <begin position="61"/>
        <end position="85"/>
    </location>
</feature>
<dbReference type="PANTHER" id="PTHR31659:SF0">
    <property type="entry name" value="EMB|CAB61945.1"/>
    <property type="match status" value="1"/>
</dbReference>
<reference evidence="3" key="1">
    <citation type="journal article" date="2010" name="Nat. Biotechnol.">
        <title>Draft genome sequence of the oilseed species Ricinus communis.</title>
        <authorList>
            <person name="Chan A.P."/>
            <person name="Crabtree J."/>
            <person name="Zhao Q."/>
            <person name="Lorenzi H."/>
            <person name="Orvis J."/>
            <person name="Puiu D."/>
            <person name="Melake-Berhan A."/>
            <person name="Jones K.M."/>
            <person name="Redman J."/>
            <person name="Chen G."/>
            <person name="Cahoon E.B."/>
            <person name="Gedil M."/>
            <person name="Stanke M."/>
            <person name="Haas B.J."/>
            <person name="Wortman J.R."/>
            <person name="Fraser-Liggett C.M."/>
            <person name="Ravel J."/>
            <person name="Rabinowicz P.D."/>
        </authorList>
    </citation>
    <scope>NUCLEOTIDE SEQUENCE [LARGE SCALE GENOMIC DNA]</scope>
    <source>
        <strain evidence="3">cv. Hale</strain>
    </source>
</reference>
<proteinExistence type="predicted"/>